<dbReference type="Pfam" id="PF01757">
    <property type="entry name" value="Acyl_transf_3"/>
    <property type="match status" value="1"/>
</dbReference>
<keyword evidence="1" id="KW-1133">Transmembrane helix</keyword>
<proteinExistence type="predicted"/>
<dbReference type="GO" id="GO:0016020">
    <property type="term" value="C:membrane"/>
    <property type="evidence" value="ECO:0007669"/>
    <property type="project" value="TreeGrafter"/>
</dbReference>
<dbReference type="GO" id="GO:0016747">
    <property type="term" value="F:acyltransferase activity, transferring groups other than amino-acyl groups"/>
    <property type="evidence" value="ECO:0007669"/>
    <property type="project" value="InterPro"/>
</dbReference>
<feature type="transmembrane region" description="Helical" evidence="1">
    <location>
        <begin position="298"/>
        <end position="323"/>
    </location>
</feature>
<feature type="domain" description="Acyltransferase 3" evidence="2">
    <location>
        <begin position="8"/>
        <end position="346"/>
    </location>
</feature>
<feature type="transmembrane region" description="Helical" evidence="1">
    <location>
        <begin position="42"/>
        <end position="64"/>
    </location>
</feature>
<dbReference type="AlphaFoldDB" id="A0A562RLW8"/>
<feature type="transmembrane region" description="Helical" evidence="1">
    <location>
        <begin position="12"/>
        <end position="36"/>
    </location>
</feature>
<accession>A0A562RLW8</accession>
<keyword evidence="1" id="KW-0812">Transmembrane</keyword>
<feature type="transmembrane region" description="Helical" evidence="1">
    <location>
        <begin position="263"/>
        <end position="286"/>
    </location>
</feature>
<dbReference type="EMBL" id="VLLB01000001">
    <property type="protein sequence ID" value="TWI69604.1"/>
    <property type="molecule type" value="Genomic_DNA"/>
</dbReference>
<dbReference type="PANTHER" id="PTHR23028:SF53">
    <property type="entry name" value="ACYL_TRANSF_3 DOMAIN-CONTAINING PROTEIN"/>
    <property type="match status" value="1"/>
</dbReference>
<comment type="caution">
    <text evidence="3">The sequence shown here is derived from an EMBL/GenBank/DDBJ whole genome shotgun (WGS) entry which is preliminary data.</text>
</comment>
<dbReference type="PANTHER" id="PTHR23028">
    <property type="entry name" value="ACETYLTRANSFERASE"/>
    <property type="match status" value="1"/>
</dbReference>
<evidence type="ECO:0000313" key="3">
    <source>
        <dbReference type="EMBL" id="TWI69604.1"/>
    </source>
</evidence>
<sequence length="375" mass="41514">MSSTPRLAGLDTLRALAIVLVFANHYMGFVTFAPTFGVVSRIGWAGVDLFFALSGYLIGNQLFAGLQRGTFSLPRFAARRLLRTLPNYYVVLALYAFWPPFMEPARHEPWWEYFTFTLNWGLMPGTRFSHSWSLCVEEQFYFVLPLVAVLIAACRRAKVLWWLVLLAGFGAGMWLRHQGWLAADPPARGNAAFYREIYYATLCRFDELLAGVLLALIRQHHPAAWQRITAFGNWTLLAGLVVTGLTLNWFLDDHFGHRASVVGYPLLALGFGLLVLAALSPGSLLARVRVPGAASIAVWSYAIYLVHKQLCVVMAEALLPYGIDAAEPLGIALLAAGSIGAGWLLYFVIETPFMKLRERYVAASAPREGALPAAT</sequence>
<name>A0A562RLW8_9BURK</name>
<evidence type="ECO:0000256" key="1">
    <source>
        <dbReference type="SAM" id="Phobius"/>
    </source>
</evidence>
<evidence type="ECO:0000313" key="4">
    <source>
        <dbReference type="Proteomes" id="UP000318431"/>
    </source>
</evidence>
<protein>
    <submittedName>
        <fullName evidence="3">Peptidoglycan/LPS O-acetylase OafA/YrhL</fullName>
    </submittedName>
</protein>
<dbReference type="OrthoDB" id="9814807at2"/>
<evidence type="ECO:0000259" key="2">
    <source>
        <dbReference type="Pfam" id="PF01757"/>
    </source>
</evidence>
<organism evidence="3 4">
    <name type="scientific">Pseudoduganella lurida</name>
    <dbReference type="NCBI Taxonomy" id="1036180"/>
    <lineage>
        <taxon>Bacteria</taxon>
        <taxon>Pseudomonadati</taxon>
        <taxon>Pseudomonadota</taxon>
        <taxon>Betaproteobacteria</taxon>
        <taxon>Burkholderiales</taxon>
        <taxon>Oxalobacteraceae</taxon>
        <taxon>Telluria group</taxon>
        <taxon>Pseudoduganella</taxon>
    </lineage>
</organism>
<feature type="transmembrane region" description="Helical" evidence="1">
    <location>
        <begin position="131"/>
        <end position="152"/>
    </location>
</feature>
<gene>
    <name evidence="3" type="ORF">IP91_00674</name>
</gene>
<feature type="transmembrane region" description="Helical" evidence="1">
    <location>
        <begin position="159"/>
        <end position="177"/>
    </location>
</feature>
<keyword evidence="4" id="KW-1185">Reference proteome</keyword>
<dbReference type="RefSeq" id="WP_145647351.1">
    <property type="nucleotide sequence ID" value="NZ_VLLB01000001.1"/>
</dbReference>
<feature type="transmembrane region" description="Helical" evidence="1">
    <location>
        <begin position="329"/>
        <end position="349"/>
    </location>
</feature>
<feature type="transmembrane region" description="Helical" evidence="1">
    <location>
        <begin position="85"/>
        <end position="101"/>
    </location>
</feature>
<keyword evidence="1" id="KW-0472">Membrane</keyword>
<feature type="transmembrane region" description="Helical" evidence="1">
    <location>
        <begin position="197"/>
        <end position="217"/>
    </location>
</feature>
<dbReference type="InterPro" id="IPR050879">
    <property type="entry name" value="Acyltransferase_3"/>
</dbReference>
<reference evidence="3 4" key="1">
    <citation type="journal article" date="2015" name="Stand. Genomic Sci.">
        <title>Genomic Encyclopedia of Bacterial and Archaeal Type Strains, Phase III: the genomes of soil and plant-associated and newly described type strains.</title>
        <authorList>
            <person name="Whitman W.B."/>
            <person name="Woyke T."/>
            <person name="Klenk H.P."/>
            <person name="Zhou Y."/>
            <person name="Lilburn T.G."/>
            <person name="Beck B.J."/>
            <person name="De Vos P."/>
            <person name="Vandamme P."/>
            <person name="Eisen J.A."/>
            <person name="Garrity G."/>
            <person name="Hugenholtz P."/>
            <person name="Kyrpides N.C."/>
        </authorList>
    </citation>
    <scope>NUCLEOTIDE SEQUENCE [LARGE SCALE GENOMIC DNA]</scope>
    <source>
        <strain evidence="3 4">CGMCC 1.10822</strain>
    </source>
</reference>
<dbReference type="InterPro" id="IPR002656">
    <property type="entry name" value="Acyl_transf_3_dom"/>
</dbReference>
<dbReference type="Proteomes" id="UP000318431">
    <property type="component" value="Unassembled WGS sequence"/>
</dbReference>
<feature type="transmembrane region" description="Helical" evidence="1">
    <location>
        <begin position="229"/>
        <end position="251"/>
    </location>
</feature>